<evidence type="ECO:0000256" key="6">
    <source>
        <dbReference type="SAM" id="MobiDB-lite"/>
    </source>
</evidence>
<dbReference type="Gene3D" id="1.20.1250.20">
    <property type="entry name" value="MFS general substrate transporter like domains"/>
    <property type="match status" value="2"/>
</dbReference>
<evidence type="ECO:0000256" key="1">
    <source>
        <dbReference type="ARBA" id="ARBA00004141"/>
    </source>
</evidence>
<keyword evidence="5 7" id="KW-0472">Membrane</keyword>
<keyword evidence="3 7" id="KW-0812">Transmembrane</keyword>
<dbReference type="Pfam" id="PF07690">
    <property type="entry name" value="MFS_1"/>
    <property type="match status" value="1"/>
</dbReference>
<feature type="transmembrane region" description="Helical" evidence="7">
    <location>
        <begin position="57"/>
        <end position="74"/>
    </location>
</feature>
<sequence>MNRTLSVDSKDKPAVSHVEDTNTLQKEEGSYDYNNTIARGDEVQHDRAFEKRVIRKVDVRLLIILGALYSIALIDRTNLSSARVAGMAKDLKLTVGERYSIATLVFFIPYIIFELPSNILLRKIGARMLLGSIAVLWGAAMLGMAFVTDWKQLVAVRVILGFFEAGFFPGCVFLISTWYTRWETQKRLASFYLLSMAISGFSQIICYGFAEIKPAGPLNTWRWIFFLFGVITIAFGLLGLLLIVDFPDKAKFLNETERKFIIDRVNADRGDGTSDVMTKAKAIRHLLDWKTWSFGLCFMSATLPSYAFAYFLPIILGGQGYSYKMSLFLAAPPYIAGAFYTFAIAFCSDKFKQRGLFVSLNALVTIVGCLLIAYAGKNGVKYFGAFLAIMGGQCNVPSVLAFQANNTITYSKKSIASAVVIGMGGMGGIMASTVYRQVDYPGYIPGLWTTIGAQFLIILLCLILALHFRRVNRQLDEGTREPIEGVEGFRYTA</sequence>
<dbReference type="FunFam" id="1.20.1250.20:FF:000018">
    <property type="entry name" value="MFS transporter permease"/>
    <property type="match status" value="1"/>
</dbReference>
<name>A0A8H3YE44_9TREE</name>
<dbReference type="OrthoDB" id="3639251at2759"/>
<evidence type="ECO:0000256" key="2">
    <source>
        <dbReference type="ARBA" id="ARBA00022448"/>
    </source>
</evidence>
<feature type="transmembrane region" description="Helical" evidence="7">
    <location>
        <begin position="222"/>
        <end position="244"/>
    </location>
</feature>
<feature type="transmembrane region" description="Helical" evidence="7">
    <location>
        <begin position="99"/>
        <end position="121"/>
    </location>
</feature>
<dbReference type="InterPro" id="IPR011701">
    <property type="entry name" value="MFS"/>
</dbReference>
<evidence type="ECO:0000256" key="7">
    <source>
        <dbReference type="SAM" id="Phobius"/>
    </source>
</evidence>
<comment type="caution">
    <text evidence="9">The sequence shown here is derived from an EMBL/GenBank/DDBJ whole genome shotgun (WGS) entry which is preliminary data.</text>
</comment>
<feature type="compositionally biased region" description="Basic and acidic residues" evidence="6">
    <location>
        <begin position="8"/>
        <end position="20"/>
    </location>
</feature>
<dbReference type="InterPro" id="IPR036259">
    <property type="entry name" value="MFS_trans_sf"/>
</dbReference>
<feature type="transmembrane region" description="Helical" evidence="7">
    <location>
        <begin position="128"/>
        <end position="148"/>
    </location>
</feature>
<protein>
    <recommendedName>
        <fullName evidence="8">Major facilitator superfamily (MFS) profile domain-containing protein</fullName>
    </recommendedName>
</protein>
<comment type="subcellular location">
    <subcellularLocation>
        <location evidence="1">Membrane</location>
        <topology evidence="1">Multi-pass membrane protein</topology>
    </subcellularLocation>
</comment>
<evidence type="ECO:0000313" key="10">
    <source>
        <dbReference type="Proteomes" id="UP000620104"/>
    </source>
</evidence>
<dbReference type="AlphaFoldDB" id="A0A8H3YE44"/>
<evidence type="ECO:0000256" key="3">
    <source>
        <dbReference type="ARBA" id="ARBA00022692"/>
    </source>
</evidence>
<dbReference type="GO" id="GO:0016020">
    <property type="term" value="C:membrane"/>
    <property type="evidence" value="ECO:0007669"/>
    <property type="project" value="UniProtKB-SubCell"/>
</dbReference>
<dbReference type="PROSITE" id="PS50850">
    <property type="entry name" value="MFS"/>
    <property type="match status" value="1"/>
</dbReference>
<keyword evidence="10" id="KW-1185">Reference proteome</keyword>
<dbReference type="EMBL" id="BLZA01000007">
    <property type="protein sequence ID" value="GHJ84401.1"/>
    <property type="molecule type" value="Genomic_DNA"/>
</dbReference>
<dbReference type="Proteomes" id="UP000620104">
    <property type="component" value="Unassembled WGS sequence"/>
</dbReference>
<evidence type="ECO:0000256" key="5">
    <source>
        <dbReference type="ARBA" id="ARBA00023136"/>
    </source>
</evidence>
<proteinExistence type="predicted"/>
<feature type="transmembrane region" description="Helical" evidence="7">
    <location>
        <begin position="382"/>
        <end position="402"/>
    </location>
</feature>
<evidence type="ECO:0000259" key="8">
    <source>
        <dbReference type="PROSITE" id="PS50850"/>
    </source>
</evidence>
<feature type="transmembrane region" description="Helical" evidence="7">
    <location>
        <begin position="447"/>
        <end position="466"/>
    </location>
</feature>
<dbReference type="FunFam" id="1.20.1250.20:FF:000013">
    <property type="entry name" value="MFS general substrate transporter"/>
    <property type="match status" value="1"/>
</dbReference>
<feature type="domain" description="Major facilitator superfamily (MFS) profile" evidence="8">
    <location>
        <begin position="61"/>
        <end position="470"/>
    </location>
</feature>
<dbReference type="SUPFAM" id="SSF103473">
    <property type="entry name" value="MFS general substrate transporter"/>
    <property type="match status" value="1"/>
</dbReference>
<dbReference type="GO" id="GO:0022857">
    <property type="term" value="F:transmembrane transporter activity"/>
    <property type="evidence" value="ECO:0007669"/>
    <property type="project" value="InterPro"/>
</dbReference>
<feature type="transmembrane region" description="Helical" evidence="7">
    <location>
        <begin position="191"/>
        <end position="210"/>
    </location>
</feature>
<feature type="transmembrane region" description="Helical" evidence="7">
    <location>
        <begin position="291"/>
        <end position="315"/>
    </location>
</feature>
<feature type="transmembrane region" description="Helical" evidence="7">
    <location>
        <begin position="414"/>
        <end position="435"/>
    </location>
</feature>
<feature type="transmembrane region" description="Helical" evidence="7">
    <location>
        <begin position="154"/>
        <end position="179"/>
    </location>
</feature>
<keyword evidence="2" id="KW-0813">Transport</keyword>
<keyword evidence="4 7" id="KW-1133">Transmembrane helix</keyword>
<organism evidence="9 10">
    <name type="scientific">Naganishia liquefaciens</name>
    <dbReference type="NCBI Taxonomy" id="104408"/>
    <lineage>
        <taxon>Eukaryota</taxon>
        <taxon>Fungi</taxon>
        <taxon>Dikarya</taxon>
        <taxon>Basidiomycota</taxon>
        <taxon>Agaricomycotina</taxon>
        <taxon>Tremellomycetes</taxon>
        <taxon>Filobasidiales</taxon>
        <taxon>Filobasidiaceae</taxon>
        <taxon>Naganishia</taxon>
    </lineage>
</organism>
<evidence type="ECO:0000313" key="9">
    <source>
        <dbReference type="EMBL" id="GHJ84401.1"/>
    </source>
</evidence>
<dbReference type="PANTHER" id="PTHR43791">
    <property type="entry name" value="PERMEASE-RELATED"/>
    <property type="match status" value="1"/>
</dbReference>
<feature type="transmembrane region" description="Helical" evidence="7">
    <location>
        <begin position="355"/>
        <end position="376"/>
    </location>
</feature>
<accession>A0A8H3YE44</accession>
<dbReference type="PANTHER" id="PTHR43791:SF3">
    <property type="entry name" value="MAJOR FACILITATOR SUPERFAMILY (MFS) PROFILE DOMAIN-CONTAINING PROTEIN"/>
    <property type="match status" value="1"/>
</dbReference>
<feature type="transmembrane region" description="Helical" evidence="7">
    <location>
        <begin position="327"/>
        <end position="348"/>
    </location>
</feature>
<feature type="region of interest" description="Disordered" evidence="6">
    <location>
        <begin position="1"/>
        <end position="20"/>
    </location>
</feature>
<evidence type="ECO:0000256" key="4">
    <source>
        <dbReference type="ARBA" id="ARBA00022989"/>
    </source>
</evidence>
<reference evidence="9" key="1">
    <citation type="submission" date="2020-07" db="EMBL/GenBank/DDBJ databases">
        <title>Draft Genome Sequence of a Deep-Sea Yeast, Naganishia (Cryptococcus) liquefaciens strain N6.</title>
        <authorList>
            <person name="Han Y.W."/>
            <person name="Kajitani R."/>
            <person name="Morimoto H."/>
            <person name="Parhat M."/>
            <person name="Tsubouchi H."/>
            <person name="Bakenova O."/>
            <person name="Ogata M."/>
            <person name="Argunhan B."/>
            <person name="Aoki R."/>
            <person name="Kajiwara S."/>
            <person name="Itoh T."/>
            <person name="Iwasaki H."/>
        </authorList>
    </citation>
    <scope>NUCLEOTIDE SEQUENCE</scope>
    <source>
        <strain evidence="9">N6</strain>
    </source>
</reference>
<dbReference type="InterPro" id="IPR020846">
    <property type="entry name" value="MFS_dom"/>
</dbReference>
<gene>
    <name evidence="9" type="ORF">NliqN6_0803</name>
</gene>